<dbReference type="InterPro" id="IPR020846">
    <property type="entry name" value="MFS_dom"/>
</dbReference>
<dbReference type="AlphaFoldDB" id="A0AAJ5QPR5"/>
<organism evidence="7 8">
    <name type="scientific">Klebsiella electrica</name>
    <dbReference type="NCBI Taxonomy" id="1259973"/>
    <lineage>
        <taxon>Bacteria</taxon>
        <taxon>Pseudomonadati</taxon>
        <taxon>Pseudomonadota</taxon>
        <taxon>Gammaproteobacteria</taxon>
        <taxon>Enterobacterales</taxon>
        <taxon>Enterobacteriaceae</taxon>
        <taxon>Klebsiella/Raoultella group</taxon>
        <taxon>Klebsiella</taxon>
    </lineage>
</organism>
<protein>
    <submittedName>
        <fullName evidence="7">MFS transporter</fullName>
    </submittedName>
</protein>
<name>A0AAJ5QPR5_9ENTR</name>
<dbReference type="FunFam" id="1.20.1250.20:FF:000194">
    <property type="entry name" value="Inner membrane protein yhjX"/>
    <property type="match status" value="1"/>
</dbReference>
<gene>
    <name evidence="7" type="ORF">OR613_14640</name>
</gene>
<reference evidence="7 8" key="1">
    <citation type="journal article" date="2023" name="Microbiol. Resour. Announc.">
        <title>Complete Genome Sequence of the First Colistin-Resistant Raoultella electrica Strain.</title>
        <authorList>
            <person name="Aldeia C."/>
            <person name="Campos-Madueno E.I."/>
            <person name="Sendi P."/>
            <person name="Endimiani A."/>
        </authorList>
    </citation>
    <scope>NUCLEOTIDE SEQUENCE [LARGE SCALE GENOMIC DNA]</scope>
    <source>
        <strain evidence="7 8">S2-IND-01-C</strain>
    </source>
</reference>
<dbReference type="InterPro" id="IPR036259">
    <property type="entry name" value="MFS_trans_sf"/>
</dbReference>
<feature type="transmembrane region" description="Helical" evidence="5">
    <location>
        <begin position="255"/>
        <end position="276"/>
    </location>
</feature>
<dbReference type="PANTHER" id="PTHR11360:SF317">
    <property type="entry name" value="MAJOR FACILITATOR SUPERFAMILY (MFS) PROFILE DOMAIN-CONTAINING PROTEIN-RELATED"/>
    <property type="match status" value="1"/>
</dbReference>
<feature type="transmembrane region" description="Helical" evidence="5">
    <location>
        <begin position="313"/>
        <end position="336"/>
    </location>
</feature>
<proteinExistence type="predicted"/>
<feature type="transmembrane region" description="Helical" evidence="5">
    <location>
        <begin position="108"/>
        <end position="128"/>
    </location>
</feature>
<dbReference type="InterPro" id="IPR050327">
    <property type="entry name" value="Proton-linked_MCT"/>
</dbReference>
<evidence type="ECO:0000256" key="5">
    <source>
        <dbReference type="SAM" id="Phobius"/>
    </source>
</evidence>
<feature type="transmembrane region" description="Helical" evidence="5">
    <location>
        <begin position="83"/>
        <end position="102"/>
    </location>
</feature>
<feature type="transmembrane region" description="Helical" evidence="5">
    <location>
        <begin position="288"/>
        <end position="307"/>
    </location>
</feature>
<feature type="domain" description="Major facilitator superfamily (MFS) profile" evidence="6">
    <location>
        <begin position="15"/>
        <end position="398"/>
    </location>
</feature>
<evidence type="ECO:0000313" key="7">
    <source>
        <dbReference type="EMBL" id="WBW59282.1"/>
    </source>
</evidence>
<evidence type="ECO:0000313" key="8">
    <source>
        <dbReference type="Proteomes" id="UP001210130"/>
    </source>
</evidence>
<dbReference type="Gene3D" id="1.20.1250.20">
    <property type="entry name" value="MFS general substrate transporter like domains"/>
    <property type="match status" value="2"/>
</dbReference>
<dbReference type="CDD" id="cd17353">
    <property type="entry name" value="MFS_OFA_like"/>
    <property type="match status" value="1"/>
</dbReference>
<keyword evidence="3 5" id="KW-1133">Transmembrane helix</keyword>
<feature type="transmembrane region" description="Helical" evidence="5">
    <location>
        <begin position="17"/>
        <end position="39"/>
    </location>
</feature>
<keyword evidence="1" id="KW-1003">Cell membrane</keyword>
<feature type="transmembrane region" description="Helical" evidence="5">
    <location>
        <begin position="222"/>
        <end position="243"/>
    </location>
</feature>
<evidence type="ECO:0000259" key="6">
    <source>
        <dbReference type="PROSITE" id="PS50850"/>
    </source>
</evidence>
<evidence type="ECO:0000256" key="3">
    <source>
        <dbReference type="ARBA" id="ARBA00022989"/>
    </source>
</evidence>
<dbReference type="SUPFAM" id="SSF103473">
    <property type="entry name" value="MFS general substrate transporter"/>
    <property type="match status" value="1"/>
</dbReference>
<dbReference type="Proteomes" id="UP001210130">
    <property type="component" value="Chromosome"/>
</dbReference>
<feature type="transmembrane region" description="Helical" evidence="5">
    <location>
        <begin position="173"/>
        <end position="192"/>
    </location>
</feature>
<feature type="transmembrane region" description="Helical" evidence="5">
    <location>
        <begin position="140"/>
        <end position="161"/>
    </location>
</feature>
<dbReference type="Pfam" id="PF07690">
    <property type="entry name" value="MFS_1"/>
    <property type="match status" value="1"/>
</dbReference>
<feature type="transmembrane region" description="Helical" evidence="5">
    <location>
        <begin position="348"/>
        <end position="369"/>
    </location>
</feature>
<dbReference type="PANTHER" id="PTHR11360">
    <property type="entry name" value="MONOCARBOXYLATE TRANSPORTER"/>
    <property type="match status" value="1"/>
</dbReference>
<accession>A0AAJ5QPR5</accession>
<dbReference type="PROSITE" id="PS50850">
    <property type="entry name" value="MFS"/>
    <property type="match status" value="1"/>
</dbReference>
<keyword evidence="4 5" id="KW-0472">Membrane</keyword>
<dbReference type="InterPro" id="IPR011701">
    <property type="entry name" value="MFS"/>
</dbReference>
<feature type="transmembrane region" description="Helical" evidence="5">
    <location>
        <begin position="51"/>
        <end position="71"/>
    </location>
</feature>
<keyword evidence="2 5" id="KW-0812">Transmembrane</keyword>
<dbReference type="GO" id="GO:0022857">
    <property type="term" value="F:transmembrane transporter activity"/>
    <property type="evidence" value="ECO:0007669"/>
    <property type="project" value="InterPro"/>
</dbReference>
<evidence type="ECO:0000256" key="4">
    <source>
        <dbReference type="ARBA" id="ARBA00023136"/>
    </source>
</evidence>
<keyword evidence="8" id="KW-1185">Reference proteome</keyword>
<dbReference type="RefSeq" id="WP_131050081.1">
    <property type="nucleotide sequence ID" value="NZ_CP112887.1"/>
</dbReference>
<evidence type="ECO:0000256" key="2">
    <source>
        <dbReference type="ARBA" id="ARBA00022692"/>
    </source>
</evidence>
<sequence length="409" mass="44304">MTHKQDLRQASQPVTRWLTFTGTLLAQFALGSVYTWSLFNSHFATQLHTTVPNVAFTFGILCLCLAFASSFAGRLQDKFGVKVLTIFSGIALLLGLGLTGIAHNLTMLWIFGGVLVGLADGIGYLLTLTNCIRWFPERKGLISALSIGCYGLGSLAFKFINMDLLANNSLHTALLYWGVIAAVVCIIGGILMTDAPYQNVKVASGAVQKEYTLREAVCTAQFWMLCLMFGTAMMGGLYIIGVAKDIAQTIAHLDGVTAANAVTVVAVANLVGRLVMGIMSDSIRIIRIVTFGQIILLMGMVLLNFFHLNEYSFFFALGCVAFNFGGHLTTFPSLVAEFFGLNNVTKNYGVIYLGFGIGSFLGSVIASVFGGFQSTFWVIFILAIISIIFSLTVKRPANTEDDSYIPWGI</sequence>
<feature type="transmembrane region" description="Helical" evidence="5">
    <location>
        <begin position="375"/>
        <end position="393"/>
    </location>
</feature>
<dbReference type="EMBL" id="CP112887">
    <property type="protein sequence ID" value="WBW59282.1"/>
    <property type="molecule type" value="Genomic_DNA"/>
</dbReference>
<evidence type="ECO:0000256" key="1">
    <source>
        <dbReference type="ARBA" id="ARBA00022475"/>
    </source>
</evidence>